<accession>A0A7S1KNU6</accession>
<protein>
    <submittedName>
        <fullName evidence="1">Uncharacterized protein</fullName>
    </submittedName>
</protein>
<dbReference type="EMBL" id="HBGD01003011">
    <property type="protein sequence ID" value="CAD9079255.1"/>
    <property type="molecule type" value="Transcribed_RNA"/>
</dbReference>
<name>A0A7S1KNU6_9EUKA</name>
<reference evidence="1" key="1">
    <citation type="submission" date="2021-01" db="EMBL/GenBank/DDBJ databases">
        <authorList>
            <person name="Corre E."/>
            <person name="Pelletier E."/>
            <person name="Niang G."/>
            <person name="Scheremetjew M."/>
            <person name="Finn R."/>
            <person name="Kale V."/>
            <person name="Holt S."/>
            <person name="Cochrane G."/>
            <person name="Meng A."/>
            <person name="Brown T."/>
            <person name="Cohen L."/>
        </authorList>
    </citation>
    <scope>NUCLEOTIDE SEQUENCE</scope>
    <source>
        <strain evidence="1">WS</strain>
    </source>
</reference>
<proteinExistence type="predicted"/>
<organism evidence="1">
    <name type="scientific">Percolomonas cosmopolitus</name>
    <dbReference type="NCBI Taxonomy" id="63605"/>
    <lineage>
        <taxon>Eukaryota</taxon>
        <taxon>Discoba</taxon>
        <taxon>Heterolobosea</taxon>
        <taxon>Tetramitia</taxon>
        <taxon>Eutetramitia</taxon>
        <taxon>Percolomonadidae</taxon>
        <taxon>Percolomonas</taxon>
    </lineage>
</organism>
<sequence>MIFVVRSRDESAEMILCLVISWNSLSNPLPITIMSTSPFLTLPSSSFSSHTATAFRPCFANSCTTIAETDMARPKMMIRGSSGIVVGDCDGGVVEYNSLIVGENTPPVDNLDFLEKCTPT</sequence>
<evidence type="ECO:0000313" key="1">
    <source>
        <dbReference type="EMBL" id="CAD9079255.1"/>
    </source>
</evidence>
<dbReference type="AlphaFoldDB" id="A0A7S1KNU6"/>
<gene>
    <name evidence="1" type="ORF">PCOS0759_LOCUS2487</name>
</gene>